<proteinExistence type="predicted"/>
<protein>
    <submittedName>
        <fullName evidence="1">Uncharacterized protein</fullName>
    </submittedName>
</protein>
<organism evidence="1 2">
    <name type="scientific">Glossina austeni</name>
    <name type="common">Savannah tsetse fly</name>
    <dbReference type="NCBI Taxonomy" id="7395"/>
    <lineage>
        <taxon>Eukaryota</taxon>
        <taxon>Metazoa</taxon>
        <taxon>Ecdysozoa</taxon>
        <taxon>Arthropoda</taxon>
        <taxon>Hexapoda</taxon>
        <taxon>Insecta</taxon>
        <taxon>Pterygota</taxon>
        <taxon>Neoptera</taxon>
        <taxon>Endopterygota</taxon>
        <taxon>Diptera</taxon>
        <taxon>Brachycera</taxon>
        <taxon>Muscomorpha</taxon>
        <taxon>Hippoboscoidea</taxon>
        <taxon>Glossinidae</taxon>
        <taxon>Glossina</taxon>
    </lineage>
</organism>
<dbReference type="Proteomes" id="UP000078200">
    <property type="component" value="Unassembled WGS sequence"/>
</dbReference>
<reference evidence="1" key="1">
    <citation type="submission" date="2020-05" db="UniProtKB">
        <authorList>
            <consortium name="EnsemblMetazoa"/>
        </authorList>
    </citation>
    <scope>IDENTIFICATION</scope>
    <source>
        <strain evidence="1">TTRI</strain>
    </source>
</reference>
<dbReference type="EnsemblMetazoa" id="GAUT042278-RA">
    <property type="protein sequence ID" value="GAUT042278-PA"/>
    <property type="gene ID" value="GAUT042278"/>
</dbReference>
<dbReference type="AlphaFoldDB" id="A0A1A9VN51"/>
<dbReference type="VEuPathDB" id="VectorBase:GAUT042278"/>
<name>A0A1A9VN51_GLOAU</name>
<accession>A0A1A9VN51</accession>
<keyword evidence="2" id="KW-1185">Reference proteome</keyword>
<evidence type="ECO:0000313" key="1">
    <source>
        <dbReference type="EnsemblMetazoa" id="GAUT042278-PA"/>
    </source>
</evidence>
<evidence type="ECO:0000313" key="2">
    <source>
        <dbReference type="Proteomes" id="UP000078200"/>
    </source>
</evidence>
<sequence length="122" mass="13894">MCLENTYSANKQRAESPTISLRKAFCNILWKIRQNAMPTYHATITTSTDVNLLNRIYDVKNQQWSLSINYGNNDDNGDDDCSGDDGVAVTDNIVSCYELVDGSFHGSRRRRRRRRLGKNACN</sequence>